<name>A0A381VBT2_9ZZZZ</name>
<feature type="non-terminal residue" evidence="1">
    <location>
        <position position="23"/>
    </location>
</feature>
<protein>
    <submittedName>
        <fullName evidence="1">Uncharacterized protein</fullName>
    </submittedName>
</protein>
<organism evidence="1">
    <name type="scientific">marine metagenome</name>
    <dbReference type="NCBI Taxonomy" id="408172"/>
    <lineage>
        <taxon>unclassified sequences</taxon>
        <taxon>metagenomes</taxon>
        <taxon>ecological metagenomes</taxon>
    </lineage>
</organism>
<proteinExistence type="predicted"/>
<gene>
    <name evidence="1" type="ORF">METZ01_LOCUS89677</name>
</gene>
<sequence length="23" mass="2382">TAPINVTAGQLGQSTKLMSYIST</sequence>
<dbReference type="EMBL" id="UINC01008169">
    <property type="protein sequence ID" value="SVA36823.1"/>
    <property type="molecule type" value="Genomic_DNA"/>
</dbReference>
<feature type="non-terminal residue" evidence="1">
    <location>
        <position position="1"/>
    </location>
</feature>
<dbReference type="AlphaFoldDB" id="A0A381VBT2"/>
<accession>A0A381VBT2</accession>
<evidence type="ECO:0000313" key="1">
    <source>
        <dbReference type="EMBL" id="SVA36823.1"/>
    </source>
</evidence>
<reference evidence="1" key="1">
    <citation type="submission" date="2018-05" db="EMBL/GenBank/DDBJ databases">
        <authorList>
            <person name="Lanie J.A."/>
            <person name="Ng W.-L."/>
            <person name="Kazmierczak K.M."/>
            <person name="Andrzejewski T.M."/>
            <person name="Davidsen T.M."/>
            <person name="Wayne K.J."/>
            <person name="Tettelin H."/>
            <person name="Glass J.I."/>
            <person name="Rusch D."/>
            <person name="Podicherti R."/>
            <person name="Tsui H.-C.T."/>
            <person name="Winkler M.E."/>
        </authorList>
    </citation>
    <scope>NUCLEOTIDE SEQUENCE</scope>
</reference>